<dbReference type="PANTHER" id="PTHR48081">
    <property type="entry name" value="AB HYDROLASE SUPERFAMILY PROTEIN C4A8.06C"/>
    <property type="match status" value="1"/>
</dbReference>
<proteinExistence type="predicted"/>
<evidence type="ECO:0000256" key="1">
    <source>
        <dbReference type="ARBA" id="ARBA00022801"/>
    </source>
</evidence>
<dbReference type="GO" id="GO:0016787">
    <property type="term" value="F:hydrolase activity"/>
    <property type="evidence" value="ECO:0007669"/>
    <property type="project" value="UniProtKB-KW"/>
</dbReference>
<dbReference type="InterPro" id="IPR050300">
    <property type="entry name" value="GDXG_lipolytic_enzyme"/>
</dbReference>
<evidence type="ECO:0000256" key="2">
    <source>
        <dbReference type="SAM" id="SignalP"/>
    </source>
</evidence>
<keyword evidence="5" id="KW-1185">Reference proteome</keyword>
<evidence type="ECO:0000313" key="4">
    <source>
        <dbReference type="EMBL" id="TXE19679.1"/>
    </source>
</evidence>
<comment type="caution">
    <text evidence="4">The sequence shown here is derived from an EMBL/GenBank/DDBJ whole genome shotgun (WGS) entry which is preliminary data.</text>
</comment>
<dbReference type="EMBL" id="VOSB01000003">
    <property type="protein sequence ID" value="TXE19679.1"/>
    <property type="molecule type" value="Genomic_DNA"/>
</dbReference>
<dbReference type="Gene3D" id="3.40.50.1820">
    <property type="entry name" value="alpha/beta hydrolase"/>
    <property type="match status" value="1"/>
</dbReference>
<name>A0A5C7BIL3_9FLAO</name>
<dbReference type="RefSeq" id="WP_028873571.1">
    <property type="nucleotide sequence ID" value="NZ_VOSB01000003.1"/>
</dbReference>
<dbReference type="InterPro" id="IPR029058">
    <property type="entry name" value="AB_hydrolase_fold"/>
</dbReference>
<dbReference type="InterPro" id="IPR049492">
    <property type="entry name" value="BD-FAE-like_dom"/>
</dbReference>
<accession>A0A5C7BIL3</accession>
<keyword evidence="2" id="KW-0732">Signal</keyword>
<reference evidence="4 5" key="1">
    <citation type="submission" date="2019-08" db="EMBL/GenBank/DDBJ databases">
        <title>Genome of Psychroserpens burtonensis ACAM 167.</title>
        <authorList>
            <person name="Bowman J.P."/>
        </authorList>
    </citation>
    <scope>NUCLEOTIDE SEQUENCE [LARGE SCALE GENOMIC DNA]</scope>
    <source>
        <strain evidence="4 5">ACAM 167</strain>
    </source>
</reference>
<evidence type="ECO:0000259" key="3">
    <source>
        <dbReference type="Pfam" id="PF20434"/>
    </source>
</evidence>
<dbReference type="AlphaFoldDB" id="A0A5C7BIL3"/>
<feature type="chain" id="PRO_5023002626" evidence="2">
    <location>
        <begin position="19"/>
        <end position="294"/>
    </location>
</feature>
<evidence type="ECO:0000313" key="5">
    <source>
        <dbReference type="Proteomes" id="UP000321938"/>
    </source>
</evidence>
<feature type="signal peptide" evidence="2">
    <location>
        <begin position="1"/>
        <end position="18"/>
    </location>
</feature>
<dbReference type="Proteomes" id="UP000321938">
    <property type="component" value="Unassembled WGS sequence"/>
</dbReference>
<dbReference type="Pfam" id="PF20434">
    <property type="entry name" value="BD-FAE"/>
    <property type="match status" value="1"/>
</dbReference>
<protein>
    <submittedName>
        <fullName evidence="4">Alpha/beta hydrolase</fullName>
    </submittedName>
</protein>
<dbReference type="OrthoDB" id="9803990at2"/>
<dbReference type="STRING" id="1123037.GCA_000425305_00906"/>
<feature type="domain" description="BD-FAE-like" evidence="3">
    <location>
        <begin position="36"/>
        <end position="168"/>
    </location>
</feature>
<gene>
    <name evidence="4" type="ORF">ES692_02710</name>
</gene>
<sequence>MKVVIKFIIIIISFTAFSQSVSTHTYAIKNNDSLKLDVYTPYNIKDNSTLPVVIWMHGGGFSKGSRDGKDEQQLMKYLAKNKFIGVSISYRLSRKGTKTGFGCQCSKQDKLFTFAKAVEDFLDATNYIIQNGDSLHINSKKIIAGGSSSGAESVLSAVYMRDYFIEDTTNYDDIKYAGLISFAGAMVDENYITKENAVPTVLFHGTKDNLVPYSKAPHHSCKFDETGYLILNGSGVIFTMLEKLNKSYYLFRVEGGRHEVASIPFSELDNILQFINNTITYKKVIQTKRLEFKQ</sequence>
<keyword evidence="1 4" id="KW-0378">Hydrolase</keyword>
<dbReference type="SUPFAM" id="SSF53474">
    <property type="entry name" value="alpha/beta-Hydrolases"/>
    <property type="match status" value="1"/>
</dbReference>
<organism evidence="4 5">
    <name type="scientific">Psychroserpens burtonensis</name>
    <dbReference type="NCBI Taxonomy" id="49278"/>
    <lineage>
        <taxon>Bacteria</taxon>
        <taxon>Pseudomonadati</taxon>
        <taxon>Bacteroidota</taxon>
        <taxon>Flavobacteriia</taxon>
        <taxon>Flavobacteriales</taxon>
        <taxon>Flavobacteriaceae</taxon>
        <taxon>Psychroserpens</taxon>
    </lineage>
</organism>